<dbReference type="AlphaFoldDB" id="A0A4V2EWI5"/>
<gene>
    <name evidence="3" type="ORF">EV141_1562</name>
</gene>
<evidence type="ECO:0000313" key="4">
    <source>
        <dbReference type="Proteomes" id="UP000293519"/>
    </source>
</evidence>
<feature type="region of interest" description="Disordered" evidence="1">
    <location>
        <begin position="1"/>
        <end position="30"/>
    </location>
</feature>
<dbReference type="EMBL" id="SGWW01000003">
    <property type="protein sequence ID" value="RZS56110.1"/>
    <property type="molecule type" value="Genomic_DNA"/>
</dbReference>
<proteinExistence type="predicted"/>
<evidence type="ECO:0000259" key="2">
    <source>
        <dbReference type="Pfam" id="PF13472"/>
    </source>
</evidence>
<dbReference type="Pfam" id="PF13472">
    <property type="entry name" value="Lipase_GDSL_2"/>
    <property type="match status" value="1"/>
</dbReference>
<dbReference type="CDD" id="cd01836">
    <property type="entry name" value="FeeA_FeeB_like"/>
    <property type="match status" value="1"/>
</dbReference>
<name>A0A4V2EWI5_9MICO</name>
<dbReference type="OrthoDB" id="9804395at2"/>
<accession>A0A4V2EWI5</accession>
<sequence length="281" mass="30404">MSDPHNQTDPAHNRAAARHERDQADKPSFTRDGLAVSRAVALALAPVIVPQSRVLRESIPVLPEAPAPWRGSAGPRGGGEPTRLLVLGDSTAAGVGVDHARLGLGGQLAKALSEATERRVLWRASGRSGATARDLIARHLRPALRERTTVVFLTVGANDALAVRSARGFRRDVTHIVDKVFAAHPDAVLLMSSLPAFFRFRGLPEPLRSTLYRHSQALEHEARELIDAHPRAHMSPPPPPYTEGFFAVDDFHPSALGYRDWAQFAVADALESPVGALLREA</sequence>
<dbReference type="InterPro" id="IPR036514">
    <property type="entry name" value="SGNH_hydro_sf"/>
</dbReference>
<dbReference type="SUPFAM" id="SSF52266">
    <property type="entry name" value="SGNH hydrolase"/>
    <property type="match status" value="1"/>
</dbReference>
<evidence type="ECO:0000313" key="3">
    <source>
        <dbReference type="EMBL" id="RZS56110.1"/>
    </source>
</evidence>
<feature type="compositionally biased region" description="Basic and acidic residues" evidence="1">
    <location>
        <begin position="17"/>
        <end position="29"/>
    </location>
</feature>
<dbReference type="RefSeq" id="WP_157985530.1">
    <property type="nucleotide sequence ID" value="NZ_SGWW01000003.1"/>
</dbReference>
<feature type="compositionally biased region" description="Polar residues" evidence="1">
    <location>
        <begin position="1"/>
        <end position="10"/>
    </location>
</feature>
<reference evidence="3 4" key="1">
    <citation type="journal article" date="2015" name="Stand. Genomic Sci.">
        <title>Genomic Encyclopedia of Bacterial and Archaeal Type Strains, Phase III: the genomes of soil and plant-associated and newly described type strains.</title>
        <authorList>
            <person name="Whitman W.B."/>
            <person name="Woyke T."/>
            <person name="Klenk H.P."/>
            <person name="Zhou Y."/>
            <person name="Lilburn T.G."/>
            <person name="Beck B.J."/>
            <person name="De Vos P."/>
            <person name="Vandamme P."/>
            <person name="Eisen J.A."/>
            <person name="Garrity G."/>
            <person name="Hugenholtz P."/>
            <person name="Kyrpides N.C."/>
        </authorList>
    </citation>
    <scope>NUCLEOTIDE SEQUENCE [LARGE SCALE GENOMIC DNA]</scope>
    <source>
        <strain evidence="3 4">CV2</strain>
    </source>
</reference>
<comment type="caution">
    <text evidence="3">The sequence shown here is derived from an EMBL/GenBank/DDBJ whole genome shotgun (WGS) entry which is preliminary data.</text>
</comment>
<organism evidence="3 4">
    <name type="scientific">Microcella putealis</name>
    <dbReference type="NCBI Taxonomy" id="337005"/>
    <lineage>
        <taxon>Bacteria</taxon>
        <taxon>Bacillati</taxon>
        <taxon>Actinomycetota</taxon>
        <taxon>Actinomycetes</taxon>
        <taxon>Micrococcales</taxon>
        <taxon>Microbacteriaceae</taxon>
        <taxon>Microcella</taxon>
    </lineage>
</organism>
<keyword evidence="4" id="KW-1185">Reference proteome</keyword>
<dbReference type="InterPro" id="IPR013830">
    <property type="entry name" value="SGNH_hydro"/>
</dbReference>
<dbReference type="Gene3D" id="3.40.50.1110">
    <property type="entry name" value="SGNH hydrolase"/>
    <property type="match status" value="1"/>
</dbReference>
<evidence type="ECO:0000256" key="1">
    <source>
        <dbReference type="SAM" id="MobiDB-lite"/>
    </source>
</evidence>
<protein>
    <submittedName>
        <fullName evidence="3">Lysophospholipase L1-like esterase</fullName>
    </submittedName>
</protein>
<dbReference type="Proteomes" id="UP000293519">
    <property type="component" value="Unassembled WGS sequence"/>
</dbReference>
<feature type="domain" description="SGNH hydrolase-type esterase" evidence="2">
    <location>
        <begin position="86"/>
        <end position="259"/>
    </location>
</feature>